<evidence type="ECO:0000313" key="3">
    <source>
        <dbReference type="Proteomes" id="UP000621631"/>
    </source>
</evidence>
<proteinExistence type="predicted"/>
<dbReference type="RefSeq" id="WP_189779449.1">
    <property type="nucleotide sequence ID" value="NZ_JACWEZ010000027.1"/>
</dbReference>
<reference evidence="2 3" key="1">
    <citation type="submission" date="2020-09" db="EMBL/GenBank/DDBJ databases">
        <title>Draft Genome Sequences of Oil-Oxidizing Bacteria Halomonas titanicae, Marinobacter lutaoensis, and Virgibacillus halodenitrificans Isolated from Highly Saline Environments.</title>
        <authorList>
            <person name="Grouzdev D.S."/>
            <person name="Sokolova D.S."/>
            <person name="Semenova E.M."/>
            <person name="Borzenkov I.A."/>
            <person name="Bidzhieva S.K."/>
            <person name="Poltaraus A.B."/>
            <person name="Nazina T.N."/>
        </authorList>
    </citation>
    <scope>NUCLEOTIDE SEQUENCE [LARGE SCALE GENOMIC DNA]</scope>
    <source>
        <strain evidence="2 3">VKM B-3472D</strain>
    </source>
</reference>
<evidence type="ECO:0000313" key="2">
    <source>
        <dbReference type="EMBL" id="MBD1224802.1"/>
    </source>
</evidence>
<comment type="caution">
    <text evidence="2">The sequence shown here is derived from an EMBL/GenBank/DDBJ whole genome shotgun (WGS) entry which is preliminary data.</text>
</comment>
<dbReference type="InterPro" id="IPR005039">
    <property type="entry name" value="Ant_C"/>
</dbReference>
<dbReference type="EMBL" id="JACWEZ010000027">
    <property type="protein sequence ID" value="MBD1224802.1"/>
    <property type="molecule type" value="Genomic_DNA"/>
</dbReference>
<keyword evidence="3" id="KW-1185">Reference proteome</keyword>
<dbReference type="Pfam" id="PF03374">
    <property type="entry name" value="ANT"/>
    <property type="match status" value="1"/>
</dbReference>
<sequence>MSNLQVIHEQELLGRKFKVYGNKEEPLFLAKEVAEWIEHSQPVKMLQGVDEEEKIKVNNFHVAGRAGGRGVWFITEDGLYEVLMQSRKPIAKQFKKQVKHILKSIRKDGGYINTSEEDDEQAIMAKALLLAQKTIDSKTKELEEAKSTIEEQSPKVELYDKFLDTDGSMNVSSVLATIREQGYKPKTNRLGYTSVALRSTQQLNKFLNSQGIQFKRGFSPYWLPTKEYNWLLDEGFAVVRHHINGDKQVPQLRWTPKGVEFIIDLLVYAGEVYENDQRKRA</sequence>
<accession>A0ABR7VSD3</accession>
<dbReference type="InterPro" id="IPR003497">
    <property type="entry name" value="BRO_N_domain"/>
</dbReference>
<gene>
    <name evidence="2" type="ORF">IC602_19490</name>
</gene>
<dbReference type="PROSITE" id="PS51750">
    <property type="entry name" value="BRO_N"/>
    <property type="match status" value="1"/>
</dbReference>
<dbReference type="PANTHER" id="PTHR36180">
    <property type="entry name" value="DNA-BINDING PROTEIN-RELATED-RELATED"/>
    <property type="match status" value="1"/>
</dbReference>
<protein>
    <submittedName>
        <fullName evidence="2">Phage antirepressor KilAC domain-containing protein</fullName>
    </submittedName>
</protein>
<organism evidence="2 3">
    <name type="scientific">Virgibacillus halodenitrificans</name>
    <name type="common">Bacillus halodenitrificans</name>
    <dbReference type="NCBI Taxonomy" id="1482"/>
    <lineage>
        <taxon>Bacteria</taxon>
        <taxon>Bacillati</taxon>
        <taxon>Bacillota</taxon>
        <taxon>Bacilli</taxon>
        <taxon>Bacillales</taxon>
        <taxon>Bacillaceae</taxon>
        <taxon>Virgibacillus</taxon>
    </lineage>
</organism>
<dbReference type="Proteomes" id="UP000621631">
    <property type="component" value="Unassembled WGS sequence"/>
</dbReference>
<dbReference type="SMART" id="SM01040">
    <property type="entry name" value="Bro-N"/>
    <property type="match status" value="1"/>
</dbReference>
<evidence type="ECO:0000259" key="1">
    <source>
        <dbReference type="PROSITE" id="PS51750"/>
    </source>
</evidence>
<name>A0ABR7VSD3_VIRHA</name>
<dbReference type="Pfam" id="PF02498">
    <property type="entry name" value="Bro-N"/>
    <property type="match status" value="1"/>
</dbReference>
<dbReference type="PANTHER" id="PTHR36180:SF2">
    <property type="entry name" value="BRO FAMILY PROTEIN"/>
    <property type="match status" value="1"/>
</dbReference>
<feature type="domain" description="Bro-N" evidence="1">
    <location>
        <begin position="10"/>
        <end position="109"/>
    </location>
</feature>